<gene>
    <name evidence="1" type="ORF">ACFQGU_00545</name>
</gene>
<keyword evidence="2" id="KW-1185">Reference proteome</keyword>
<reference evidence="2" key="1">
    <citation type="journal article" date="2019" name="Int. J. Syst. Evol. Microbiol.">
        <title>The Global Catalogue of Microorganisms (GCM) 10K type strain sequencing project: providing services to taxonomists for standard genome sequencing and annotation.</title>
        <authorList>
            <consortium name="The Broad Institute Genomics Platform"/>
            <consortium name="The Broad Institute Genome Sequencing Center for Infectious Disease"/>
            <person name="Wu L."/>
            <person name="Ma J."/>
        </authorList>
    </citation>
    <scope>NUCLEOTIDE SEQUENCE [LARGE SCALE GENOMIC DNA]</scope>
    <source>
        <strain evidence="2">CGMCC 4.7317</strain>
    </source>
</reference>
<organism evidence="1 2">
    <name type="scientific">Longivirga aurantiaca</name>
    <dbReference type="NCBI Taxonomy" id="1837743"/>
    <lineage>
        <taxon>Bacteria</taxon>
        <taxon>Bacillati</taxon>
        <taxon>Actinomycetota</taxon>
        <taxon>Actinomycetes</taxon>
        <taxon>Sporichthyales</taxon>
        <taxon>Sporichthyaceae</taxon>
        <taxon>Longivirga</taxon>
    </lineage>
</organism>
<dbReference type="RefSeq" id="WP_386763396.1">
    <property type="nucleotide sequence ID" value="NZ_JBHSTI010000002.1"/>
</dbReference>
<comment type="caution">
    <text evidence="1">The sequence shown here is derived from an EMBL/GenBank/DDBJ whole genome shotgun (WGS) entry which is preliminary data.</text>
</comment>
<accession>A0ABW1SWE2</accession>
<sequence>MTREMMQLGTVAHLVGGDAVDLDDLKAREGADVGIVGRRWSTALRADPAHTAALRPSGRPAAWLGSLFRYSPGLSDITAFLANQVRNEALSGLAAKKVGSTHNPAGPVLEGLR</sequence>
<protein>
    <submittedName>
        <fullName evidence="1">Uncharacterized protein</fullName>
    </submittedName>
</protein>
<name>A0ABW1SWE2_9ACTN</name>
<dbReference type="EMBL" id="JBHSTI010000002">
    <property type="protein sequence ID" value="MFC6236349.1"/>
    <property type="molecule type" value="Genomic_DNA"/>
</dbReference>
<dbReference type="Proteomes" id="UP001596138">
    <property type="component" value="Unassembled WGS sequence"/>
</dbReference>
<evidence type="ECO:0000313" key="2">
    <source>
        <dbReference type="Proteomes" id="UP001596138"/>
    </source>
</evidence>
<evidence type="ECO:0000313" key="1">
    <source>
        <dbReference type="EMBL" id="MFC6236349.1"/>
    </source>
</evidence>
<proteinExistence type="predicted"/>